<organism evidence="1">
    <name type="scientific">Arundo donax</name>
    <name type="common">Giant reed</name>
    <name type="synonym">Donax arundinaceus</name>
    <dbReference type="NCBI Taxonomy" id="35708"/>
    <lineage>
        <taxon>Eukaryota</taxon>
        <taxon>Viridiplantae</taxon>
        <taxon>Streptophyta</taxon>
        <taxon>Embryophyta</taxon>
        <taxon>Tracheophyta</taxon>
        <taxon>Spermatophyta</taxon>
        <taxon>Magnoliopsida</taxon>
        <taxon>Liliopsida</taxon>
        <taxon>Poales</taxon>
        <taxon>Poaceae</taxon>
        <taxon>PACMAD clade</taxon>
        <taxon>Arundinoideae</taxon>
        <taxon>Arundineae</taxon>
        <taxon>Arundo</taxon>
    </lineage>
</organism>
<sequence>MTSAYSTWILLVSLSLISS</sequence>
<name>A0A0A9A0V4_ARUDO</name>
<accession>A0A0A9A0V4</accession>
<reference evidence="1" key="2">
    <citation type="journal article" date="2015" name="Data Brief">
        <title>Shoot transcriptome of the giant reed, Arundo donax.</title>
        <authorList>
            <person name="Barrero R.A."/>
            <person name="Guerrero F.D."/>
            <person name="Moolhuijzen P."/>
            <person name="Goolsby J.A."/>
            <person name="Tidwell J."/>
            <person name="Bellgard S.E."/>
            <person name="Bellgard M.I."/>
        </authorList>
    </citation>
    <scope>NUCLEOTIDE SEQUENCE</scope>
    <source>
        <tissue evidence="1">Shoot tissue taken approximately 20 cm above the soil surface</tissue>
    </source>
</reference>
<evidence type="ECO:0000313" key="1">
    <source>
        <dbReference type="EMBL" id="JAD40662.1"/>
    </source>
</evidence>
<protein>
    <submittedName>
        <fullName evidence="1">Uncharacterized protein</fullName>
    </submittedName>
</protein>
<reference evidence="1" key="1">
    <citation type="submission" date="2014-09" db="EMBL/GenBank/DDBJ databases">
        <authorList>
            <person name="Magalhaes I.L.F."/>
            <person name="Oliveira U."/>
            <person name="Santos F.R."/>
            <person name="Vidigal T.H.D.A."/>
            <person name="Brescovit A.D."/>
            <person name="Santos A.J."/>
        </authorList>
    </citation>
    <scope>NUCLEOTIDE SEQUENCE</scope>
    <source>
        <tissue evidence="1">Shoot tissue taken approximately 20 cm above the soil surface</tissue>
    </source>
</reference>
<proteinExistence type="predicted"/>
<dbReference type="AlphaFoldDB" id="A0A0A9A0V4"/>
<dbReference type="EMBL" id="GBRH01257233">
    <property type="protein sequence ID" value="JAD40662.1"/>
    <property type="molecule type" value="Transcribed_RNA"/>
</dbReference>